<dbReference type="SUPFAM" id="SSF53474">
    <property type="entry name" value="alpha/beta-Hydrolases"/>
    <property type="match status" value="1"/>
</dbReference>
<accession>A0ABY7SRY7</accession>
<dbReference type="Proteomes" id="UP001219349">
    <property type="component" value="Plasmid p90204"/>
</dbReference>
<evidence type="ECO:0000313" key="2">
    <source>
        <dbReference type="Proteomes" id="UP001219349"/>
    </source>
</evidence>
<keyword evidence="2" id="KW-1185">Reference proteome</keyword>
<keyword evidence="1" id="KW-0614">Plasmid</keyword>
<evidence type="ECO:0000313" key="1">
    <source>
        <dbReference type="EMBL" id="WCR09207.1"/>
    </source>
</evidence>
<gene>
    <name evidence="1" type="ORF">JHX87_18095</name>
</gene>
<name>A0ABY7SRY7_9RHOB</name>
<dbReference type="InterPro" id="IPR029058">
    <property type="entry name" value="AB_hydrolase_fold"/>
</dbReference>
<evidence type="ECO:0008006" key="3">
    <source>
        <dbReference type="Google" id="ProtNLM"/>
    </source>
</evidence>
<dbReference type="EMBL" id="CP067137">
    <property type="protein sequence ID" value="WCR09207.1"/>
    <property type="molecule type" value="Genomic_DNA"/>
</dbReference>
<dbReference type="Gene3D" id="3.40.50.1820">
    <property type="entry name" value="alpha/beta hydrolase"/>
    <property type="match status" value="1"/>
</dbReference>
<geneLocation type="plasmid" evidence="1 2">
    <name>p90204</name>
</geneLocation>
<sequence>MSEYTLEAAGRNIRYRYTPAADETAPLLVIFHGHARNPRASKFRHANWNVLCPIDDFGVDQAGSWFLGEGGDFFWLDAMPQLISNVYEGKEVYFCGSSMGGYAAILHGTLQNATAVYANIAQTWLLGSTYSERGMKRFFSPIFGNIVDDRYNDLTNIIDPGQDTSYILSGIRWDKPDYIQQQTLRFASHLANANVNFSLEVRFGSGHGLTHSISEIAEIFTQGRSALRIPQHLKEG</sequence>
<reference evidence="1 2" key="1">
    <citation type="submission" date="2021-01" db="EMBL/GenBank/DDBJ databases">
        <title>Biogeographic distribution of Paracoccus.</title>
        <authorList>
            <person name="Hollensteiner J."/>
            <person name="Leineberger J."/>
            <person name="Brinkhoff T."/>
            <person name="Daniel R."/>
        </authorList>
    </citation>
    <scope>NUCLEOTIDE SEQUENCE [LARGE SCALE GENOMIC DNA]</scope>
    <source>
        <strain evidence="1 2">KCTC 22803</strain>
        <plasmid evidence="1 2">p90204</plasmid>
    </source>
</reference>
<organism evidence="1 2">
    <name type="scientific">Paracoccus fistulariae</name>
    <dbReference type="NCBI Taxonomy" id="658446"/>
    <lineage>
        <taxon>Bacteria</taxon>
        <taxon>Pseudomonadati</taxon>
        <taxon>Pseudomonadota</taxon>
        <taxon>Alphaproteobacteria</taxon>
        <taxon>Rhodobacterales</taxon>
        <taxon>Paracoccaceae</taxon>
        <taxon>Paracoccus</taxon>
    </lineage>
</organism>
<proteinExistence type="predicted"/>
<dbReference type="RefSeq" id="WP_271886879.1">
    <property type="nucleotide sequence ID" value="NZ_CP067137.1"/>
</dbReference>
<protein>
    <recommendedName>
        <fullName evidence="3">Esterase</fullName>
    </recommendedName>
</protein>